<dbReference type="SUPFAM" id="SSF56112">
    <property type="entry name" value="Protein kinase-like (PK-like)"/>
    <property type="match status" value="1"/>
</dbReference>
<dbReference type="AlphaFoldDB" id="A0A5C7FPI7"/>
<protein>
    <recommendedName>
        <fullName evidence="3">Aminoglycoside phosphotransferase domain-containing protein</fullName>
    </recommendedName>
</protein>
<evidence type="ECO:0008006" key="3">
    <source>
        <dbReference type="Google" id="ProtNLM"/>
    </source>
</evidence>
<accession>A0A5C7FPI7</accession>
<comment type="caution">
    <text evidence="1">The sequence shown here is derived from an EMBL/GenBank/DDBJ whole genome shotgun (WGS) entry which is preliminary data.</text>
</comment>
<name>A0A5C7FPI7_9BACT</name>
<dbReference type="RefSeq" id="WP_147932417.1">
    <property type="nucleotide sequence ID" value="NZ_VOXD01000039.1"/>
</dbReference>
<keyword evidence="2" id="KW-1185">Reference proteome</keyword>
<proteinExistence type="predicted"/>
<dbReference type="Gene3D" id="3.90.1200.10">
    <property type="match status" value="1"/>
</dbReference>
<dbReference type="EMBL" id="VOXD01000039">
    <property type="protein sequence ID" value="TXF86655.1"/>
    <property type="molecule type" value="Genomic_DNA"/>
</dbReference>
<dbReference type="OrthoDB" id="1112892at2"/>
<organism evidence="1 2">
    <name type="scientific">Neolewinella aurantiaca</name>
    <dbReference type="NCBI Taxonomy" id="2602767"/>
    <lineage>
        <taxon>Bacteria</taxon>
        <taxon>Pseudomonadati</taxon>
        <taxon>Bacteroidota</taxon>
        <taxon>Saprospiria</taxon>
        <taxon>Saprospirales</taxon>
        <taxon>Lewinellaceae</taxon>
        <taxon>Neolewinella</taxon>
    </lineage>
</organism>
<evidence type="ECO:0000313" key="2">
    <source>
        <dbReference type="Proteomes" id="UP000321907"/>
    </source>
</evidence>
<reference evidence="1 2" key="1">
    <citation type="submission" date="2019-08" db="EMBL/GenBank/DDBJ databases">
        <title>Lewinella sp. strain SSH13 Genome sequencing and assembly.</title>
        <authorList>
            <person name="Kim I."/>
        </authorList>
    </citation>
    <scope>NUCLEOTIDE SEQUENCE [LARGE SCALE GENOMIC DNA]</scope>
    <source>
        <strain evidence="1 2">SSH13</strain>
    </source>
</reference>
<gene>
    <name evidence="1" type="ORF">FUA23_19315</name>
</gene>
<evidence type="ECO:0000313" key="1">
    <source>
        <dbReference type="EMBL" id="TXF86655.1"/>
    </source>
</evidence>
<dbReference type="InterPro" id="IPR011009">
    <property type="entry name" value="Kinase-like_dom_sf"/>
</dbReference>
<dbReference type="Proteomes" id="UP000321907">
    <property type="component" value="Unassembled WGS sequence"/>
</dbReference>
<sequence>MTDYEAIIHYAWRAYDHTRTISSIENISAKVSTNSVFQMNMADGNVLIAKVTVFGSFEGFAEDHTIVNVLANNLPVRYANFLSRALMKGNQLFFHRYIDNDTDAWVVFYRPIHIQEKSPKRLNLDQVAKLGREMAAFHRDCTLVSGTLPSSNRDMTTDVDSLLRDLPELYPDHQDMIRRHCHAFLKNTFRLNILGFEKIPVFVDWNIGNFSINKDGSLASRWDYDWFRISTRVSDFYFLSRVVSDVGDQDEFTYEVERMTEDRFLHFLRAYHEVFPLSRAEIRFTKEAYRFFLLNYVLRLGRYFFRPEIAKKLTADVLQVHLPTLDEKFDAEVLVKGLGLD</sequence>